<evidence type="ECO:0000313" key="1">
    <source>
        <dbReference type="EMBL" id="PUA33818.1"/>
    </source>
</evidence>
<protein>
    <recommendedName>
        <fullName evidence="3">RNA-binding protein</fullName>
    </recommendedName>
</protein>
<dbReference type="InterPro" id="IPR012340">
    <property type="entry name" value="NA-bd_OB-fold"/>
</dbReference>
<name>A0A2R7Y8E8_9ARCH</name>
<sequence>MPRFEEVPRRRTRLDVLLPSSLTAEVPHLREKTFRLGLVARFLAAFRVDNLILYHEDLKPNKNAELIKDIMDYLNTAPYLRRRLFPIKPSLRYAGSLPPLNIPTHPEAGSEGTFHYREGVVVSPGRVDAGLGRLIRTKRPLKKGTRLLVAIDPESREYRLISKKRAPVYAGFKTSIVPERLDELVAQYDVKVATSRLGRAFQDSARQLAARLSAAKSACIAFGSAKRGLYDIAKLQGFNLDEVFDFVLNVVPEQGVRTIRTEEAVCVALTIVSAVELLMGR</sequence>
<gene>
    <name evidence="1" type="ORF">B9J98_02455</name>
</gene>
<dbReference type="Pfam" id="PF02598">
    <property type="entry name" value="Methyltrn_RNA_3"/>
    <property type="match status" value="1"/>
</dbReference>
<dbReference type="InterPro" id="IPR029028">
    <property type="entry name" value="Alpha/beta_knot_MTases"/>
</dbReference>
<dbReference type="EMBL" id="NDWU01000004">
    <property type="protein sequence ID" value="PUA33818.1"/>
    <property type="molecule type" value="Genomic_DNA"/>
</dbReference>
<reference evidence="1 2" key="1">
    <citation type="submission" date="2017-04" db="EMBL/GenBank/DDBJ databases">
        <title>Draft Aigarchaeota genome from a New Zealand hot spring.</title>
        <authorList>
            <person name="Reysenbach A.-L."/>
            <person name="Donaho J.A."/>
            <person name="Gerhart J."/>
            <person name="Kelley J.F."/>
            <person name="Kouba K."/>
            <person name="Podar M."/>
            <person name="Stott M."/>
        </authorList>
    </citation>
    <scope>NUCLEOTIDE SEQUENCE [LARGE SCALE GENOMIC DNA]</scope>
    <source>
        <strain evidence="1">NZ13_MG1</strain>
    </source>
</reference>
<evidence type="ECO:0008006" key="3">
    <source>
        <dbReference type="Google" id="ProtNLM"/>
    </source>
</evidence>
<dbReference type="Gene3D" id="3.40.1280.10">
    <property type="match status" value="1"/>
</dbReference>
<dbReference type="CDD" id="cd18086">
    <property type="entry name" value="HsC9orf114-like"/>
    <property type="match status" value="1"/>
</dbReference>
<dbReference type="Proteomes" id="UP000244066">
    <property type="component" value="Unassembled WGS sequence"/>
</dbReference>
<dbReference type="SUPFAM" id="SSF75217">
    <property type="entry name" value="alpha/beta knot"/>
    <property type="match status" value="1"/>
</dbReference>
<dbReference type="AlphaFoldDB" id="A0A2R7Y8E8"/>
<organism evidence="1 2">
    <name type="scientific">Candidatus Terraquivivens tikiterensis</name>
    <dbReference type="NCBI Taxonomy" id="1980982"/>
    <lineage>
        <taxon>Archaea</taxon>
        <taxon>Nitrososphaerota</taxon>
        <taxon>Candidatus Wolframiiraptoraceae</taxon>
        <taxon>Candidatus Terraquivivens</taxon>
    </lineage>
</organism>
<proteinExistence type="predicted"/>
<comment type="caution">
    <text evidence="1">The sequence shown here is derived from an EMBL/GenBank/DDBJ whole genome shotgun (WGS) entry which is preliminary data.</text>
</comment>
<dbReference type="PANTHER" id="PTHR12150">
    <property type="entry name" value="CLASS IV SAM-BINDING METHYLTRANSFERASE-RELATED"/>
    <property type="match status" value="1"/>
</dbReference>
<accession>A0A2R7Y8E8</accession>
<dbReference type="Gene3D" id="2.40.50.140">
    <property type="entry name" value="Nucleic acid-binding proteins"/>
    <property type="match status" value="1"/>
</dbReference>
<evidence type="ECO:0000313" key="2">
    <source>
        <dbReference type="Proteomes" id="UP000244066"/>
    </source>
</evidence>
<dbReference type="InterPro" id="IPR029026">
    <property type="entry name" value="tRNA_m1G_MTases_N"/>
</dbReference>
<dbReference type="InterPro" id="IPR003750">
    <property type="entry name" value="Put_MeTrfase-C9orf114-like"/>
</dbReference>
<dbReference type="PANTHER" id="PTHR12150:SF13">
    <property type="entry name" value="METHYLTRANSFERASE C9ORF114-RELATED"/>
    <property type="match status" value="1"/>
</dbReference>